<keyword evidence="5 7" id="KW-1133">Transmembrane helix</keyword>
<evidence type="ECO:0000313" key="10">
    <source>
        <dbReference type="EMBL" id="GII80696.1"/>
    </source>
</evidence>
<accession>A0A919V131</accession>
<comment type="similarity">
    <text evidence="2 7">Belongs to the DedA family.</text>
</comment>
<evidence type="ECO:0000256" key="2">
    <source>
        <dbReference type="ARBA" id="ARBA00010792"/>
    </source>
</evidence>
<evidence type="ECO:0000256" key="4">
    <source>
        <dbReference type="ARBA" id="ARBA00022692"/>
    </source>
</evidence>
<feature type="region of interest" description="Disordered" evidence="8">
    <location>
        <begin position="214"/>
        <end position="242"/>
    </location>
</feature>
<feature type="transmembrane region" description="Helical" evidence="7">
    <location>
        <begin position="67"/>
        <end position="89"/>
    </location>
</feature>
<protein>
    <submittedName>
        <fullName evidence="10">Membrane protein</fullName>
    </submittedName>
</protein>
<feature type="transmembrane region" description="Helical" evidence="7">
    <location>
        <begin position="186"/>
        <end position="206"/>
    </location>
</feature>
<name>A0A919V131_9ACTN</name>
<sequence length="242" mass="26124">MMDLTNLLDAQWWIVTFGLIGILAIIFAETGLLVGFFLPGDSLLVVAGMGASTAVASSVGLDSPFPLGVLLVGAPLCAIAGAQLGHYIGMKTGPRLFSRPESRLFRQEYVEKAEHYFQKFGPSKAVVLARFIPIVRTFLNPVAGMLGMPAPRFLLWNVLGGLLWTESMLLIGYYAGSAIPNVDRYILPGAAVIILLSVIPIVREVLKSRKELKAGRESAVQPAVQPATPPRGRHHRDPAPPM</sequence>
<keyword evidence="6 7" id="KW-0472">Membrane</keyword>
<dbReference type="InterPro" id="IPR032816">
    <property type="entry name" value="VTT_dom"/>
</dbReference>
<feature type="transmembrane region" description="Helical" evidence="7">
    <location>
        <begin position="12"/>
        <end position="36"/>
    </location>
</feature>
<dbReference type="Pfam" id="PF09335">
    <property type="entry name" value="VTT_dom"/>
    <property type="match status" value="1"/>
</dbReference>
<reference evidence="10" key="1">
    <citation type="submission" date="2021-01" db="EMBL/GenBank/DDBJ databases">
        <title>Whole genome shotgun sequence of Sphaerisporangium rufum NBRC 109079.</title>
        <authorList>
            <person name="Komaki H."/>
            <person name="Tamura T."/>
        </authorList>
    </citation>
    <scope>NUCLEOTIDE SEQUENCE</scope>
    <source>
        <strain evidence="10">NBRC 109079</strain>
    </source>
</reference>
<proteinExistence type="inferred from homology"/>
<evidence type="ECO:0000256" key="5">
    <source>
        <dbReference type="ARBA" id="ARBA00022989"/>
    </source>
</evidence>
<dbReference type="AlphaFoldDB" id="A0A919V131"/>
<dbReference type="PANTHER" id="PTHR30353">
    <property type="entry name" value="INNER MEMBRANE PROTEIN DEDA-RELATED"/>
    <property type="match status" value="1"/>
</dbReference>
<comment type="subcellular location">
    <subcellularLocation>
        <location evidence="1 7">Cell membrane</location>
        <topology evidence="1 7">Multi-pass membrane protein</topology>
    </subcellularLocation>
</comment>
<comment type="caution">
    <text evidence="10">The sequence shown here is derived from an EMBL/GenBank/DDBJ whole genome shotgun (WGS) entry which is preliminary data.</text>
</comment>
<keyword evidence="11" id="KW-1185">Reference proteome</keyword>
<keyword evidence="3 7" id="KW-1003">Cell membrane</keyword>
<dbReference type="InterPro" id="IPR032818">
    <property type="entry name" value="DedA-like"/>
</dbReference>
<keyword evidence="4 7" id="KW-0812">Transmembrane</keyword>
<gene>
    <name evidence="10" type="ORF">Sru01_56780</name>
</gene>
<dbReference type="GO" id="GO:0005886">
    <property type="term" value="C:plasma membrane"/>
    <property type="evidence" value="ECO:0007669"/>
    <property type="project" value="UniProtKB-SubCell"/>
</dbReference>
<evidence type="ECO:0000256" key="1">
    <source>
        <dbReference type="ARBA" id="ARBA00004651"/>
    </source>
</evidence>
<evidence type="ECO:0000259" key="9">
    <source>
        <dbReference type="Pfam" id="PF09335"/>
    </source>
</evidence>
<evidence type="ECO:0000256" key="7">
    <source>
        <dbReference type="RuleBase" id="RU367016"/>
    </source>
</evidence>
<feature type="transmembrane region" description="Helical" evidence="7">
    <location>
        <begin position="153"/>
        <end position="174"/>
    </location>
</feature>
<evidence type="ECO:0000313" key="11">
    <source>
        <dbReference type="Proteomes" id="UP000655287"/>
    </source>
</evidence>
<dbReference type="EMBL" id="BOOU01000077">
    <property type="protein sequence ID" value="GII80696.1"/>
    <property type="molecule type" value="Genomic_DNA"/>
</dbReference>
<evidence type="ECO:0000256" key="6">
    <source>
        <dbReference type="ARBA" id="ARBA00023136"/>
    </source>
</evidence>
<evidence type="ECO:0000256" key="3">
    <source>
        <dbReference type="ARBA" id="ARBA00022475"/>
    </source>
</evidence>
<dbReference type="PANTHER" id="PTHR30353:SF0">
    <property type="entry name" value="TRANSMEMBRANE PROTEIN"/>
    <property type="match status" value="1"/>
</dbReference>
<dbReference type="Proteomes" id="UP000655287">
    <property type="component" value="Unassembled WGS sequence"/>
</dbReference>
<organism evidence="10 11">
    <name type="scientific">Sphaerisporangium rufum</name>
    <dbReference type="NCBI Taxonomy" id="1381558"/>
    <lineage>
        <taxon>Bacteria</taxon>
        <taxon>Bacillati</taxon>
        <taxon>Actinomycetota</taxon>
        <taxon>Actinomycetes</taxon>
        <taxon>Streptosporangiales</taxon>
        <taxon>Streptosporangiaceae</taxon>
        <taxon>Sphaerisporangium</taxon>
    </lineage>
</organism>
<feature type="domain" description="VTT" evidence="9">
    <location>
        <begin position="39"/>
        <end position="173"/>
    </location>
</feature>
<evidence type="ECO:0000256" key="8">
    <source>
        <dbReference type="SAM" id="MobiDB-lite"/>
    </source>
</evidence>